<name>A0A5C6Z2C3_9FLAO</name>
<evidence type="ECO:0000256" key="1">
    <source>
        <dbReference type="ARBA" id="ARBA00022729"/>
    </source>
</evidence>
<evidence type="ECO:0000313" key="3">
    <source>
        <dbReference type="EMBL" id="TXD73620.1"/>
    </source>
</evidence>
<dbReference type="AlphaFoldDB" id="A0A5C6Z2C3"/>
<proteinExistence type="predicted"/>
<dbReference type="EMBL" id="VORT01000004">
    <property type="protein sequence ID" value="TXD73620.1"/>
    <property type="molecule type" value="Genomic_DNA"/>
</dbReference>
<dbReference type="OrthoDB" id="1438489at2"/>
<evidence type="ECO:0000313" key="4">
    <source>
        <dbReference type="Proteomes" id="UP000321497"/>
    </source>
</evidence>
<keyword evidence="4" id="KW-1185">Reference proteome</keyword>
<evidence type="ECO:0000256" key="2">
    <source>
        <dbReference type="SAM" id="SignalP"/>
    </source>
</evidence>
<keyword evidence="1 2" id="KW-0732">Signal</keyword>
<feature type="chain" id="PRO_5022788690" evidence="2">
    <location>
        <begin position="20"/>
        <end position="304"/>
    </location>
</feature>
<feature type="signal peptide" evidence="2">
    <location>
        <begin position="1"/>
        <end position="19"/>
    </location>
</feature>
<gene>
    <name evidence="3" type="ORF">ESU54_07610</name>
</gene>
<organism evidence="3 4">
    <name type="scientific">Aequorivita antarctica</name>
    <dbReference type="NCBI Taxonomy" id="153266"/>
    <lineage>
        <taxon>Bacteria</taxon>
        <taxon>Pseudomonadati</taxon>
        <taxon>Bacteroidota</taxon>
        <taxon>Flavobacteriia</taxon>
        <taxon>Flavobacteriales</taxon>
        <taxon>Flavobacteriaceae</taxon>
        <taxon>Aequorivita</taxon>
    </lineage>
</organism>
<reference evidence="3 4" key="1">
    <citation type="submission" date="2019-08" db="EMBL/GenBank/DDBJ databases">
        <title>Genome of Aequorivita antarctica SW49 (type strain).</title>
        <authorList>
            <person name="Bowman J.P."/>
        </authorList>
    </citation>
    <scope>NUCLEOTIDE SEQUENCE [LARGE SCALE GENOMIC DNA]</scope>
    <source>
        <strain evidence="3 4">SW49</strain>
    </source>
</reference>
<accession>A0A5C6Z2C3</accession>
<dbReference type="Proteomes" id="UP000321497">
    <property type="component" value="Unassembled WGS sequence"/>
</dbReference>
<sequence length="304" mass="33839">MKKLLFLLILILVAPCCIAQSTDCSQGNGTYKYRTVLMESIPVDFNKDDFLDFIVARDNISSQDLTTLTDGITAVYRTIPSLDPHKLITIDATVDIYSILDSLENSLDIFFCVIRDCVQQDGTYSYFATLVEGPIAIDFDKEDFIAYITARDVISGADLALLNEHITTVEKAFPFFQSDFLKRTVLINATAEIYGILESLTNSLEFFECIDDNIILALGEVPTAQSAILFPNPVTEQSVLQLNHPSHTLRLELINTLGQLVYSSLHSGAESIALKNLPVPPGISFLKIYHMMDGRVEILKVVKE</sequence>
<comment type="caution">
    <text evidence="3">The sequence shown here is derived from an EMBL/GenBank/DDBJ whole genome shotgun (WGS) entry which is preliminary data.</text>
</comment>
<dbReference type="InterPro" id="IPR026444">
    <property type="entry name" value="Secre_tail"/>
</dbReference>
<dbReference type="RefSeq" id="WP_111844670.1">
    <property type="nucleotide sequence ID" value="NZ_UEGI01000008.1"/>
</dbReference>
<dbReference type="NCBIfam" id="TIGR04183">
    <property type="entry name" value="Por_Secre_tail"/>
    <property type="match status" value="1"/>
</dbReference>
<protein>
    <submittedName>
        <fullName evidence="3">T9SS type A sorting domain-containing protein</fullName>
    </submittedName>
</protein>